<comment type="caution">
    <text evidence="2">The sequence shown here is derived from an EMBL/GenBank/DDBJ whole genome shotgun (WGS) entry which is preliminary data.</text>
</comment>
<keyword evidence="3" id="KW-1185">Reference proteome</keyword>
<evidence type="ECO:0000313" key="3">
    <source>
        <dbReference type="Proteomes" id="UP000467700"/>
    </source>
</evidence>
<evidence type="ECO:0000313" key="2">
    <source>
        <dbReference type="EMBL" id="CAA7270934.1"/>
    </source>
</evidence>
<name>A0A8S0W0Z0_CYCAE</name>
<organism evidence="2 3">
    <name type="scientific">Cyclocybe aegerita</name>
    <name type="common">Black poplar mushroom</name>
    <name type="synonym">Agrocybe aegerita</name>
    <dbReference type="NCBI Taxonomy" id="1973307"/>
    <lineage>
        <taxon>Eukaryota</taxon>
        <taxon>Fungi</taxon>
        <taxon>Dikarya</taxon>
        <taxon>Basidiomycota</taxon>
        <taxon>Agaricomycotina</taxon>
        <taxon>Agaricomycetes</taxon>
        <taxon>Agaricomycetidae</taxon>
        <taxon>Agaricales</taxon>
        <taxon>Agaricineae</taxon>
        <taxon>Bolbitiaceae</taxon>
        <taxon>Cyclocybe</taxon>
    </lineage>
</organism>
<evidence type="ECO:0008006" key="4">
    <source>
        <dbReference type="Google" id="ProtNLM"/>
    </source>
</evidence>
<reference evidence="2 3" key="1">
    <citation type="submission" date="2020-01" db="EMBL/GenBank/DDBJ databases">
        <authorList>
            <person name="Gupta K D."/>
        </authorList>
    </citation>
    <scope>NUCLEOTIDE SEQUENCE [LARGE SCALE GENOMIC DNA]</scope>
</reference>
<dbReference type="OrthoDB" id="2958239at2759"/>
<gene>
    <name evidence="2" type="ORF">AAE3_LOCUS13176</name>
</gene>
<evidence type="ECO:0000256" key="1">
    <source>
        <dbReference type="SAM" id="MobiDB-lite"/>
    </source>
</evidence>
<dbReference type="AlphaFoldDB" id="A0A8S0W0Z0"/>
<feature type="region of interest" description="Disordered" evidence="1">
    <location>
        <begin position="1"/>
        <end position="27"/>
    </location>
</feature>
<protein>
    <recommendedName>
        <fullName evidence="4">FBD domain-containing protein</fullName>
    </recommendedName>
</protein>
<proteinExistence type="predicted"/>
<accession>A0A8S0W0Z0</accession>
<dbReference type="Proteomes" id="UP000467700">
    <property type="component" value="Unassembled WGS sequence"/>
</dbReference>
<dbReference type="EMBL" id="CACVBS010000101">
    <property type="protein sequence ID" value="CAA7270934.1"/>
    <property type="molecule type" value="Genomic_DNA"/>
</dbReference>
<sequence length="431" mass="48699">MSTYPSRSNHLYPNHIQTTSPCRANPSPCYPKRSSTGSLTVSRSFHYVHLFRELKLEDEFETSKKFKAKIAKKWKILDSNHSLAENVRILDISIGEEHNTKIFSDATFLKILNLLKGSPFPPHALRLEQPGNSLQPEKMLPALVKASLHQTLTTIFLKTTIYDEDCSNVPLSIFPVCSKLKDITLQDVKIPKESEELSIPAGVDSSPPKILRLDYRNSDQLVKYFLEPPPSLGPLVDLSNLHILKACPHEKEDMACVQPILDIASETLEELYLTTLSTSDIPDERRQFPLAKLVNLKSLSKLRTFEIYVIINAKAKQHVVLRDLISVLKTCPASNSIQRFMLHVSIYGSKPFKGCLDEDWDGVCEEVVRISADKPMEFHLYSAVETNNLSTKTTGDAALYQKIEARVEVALAEHEHISFHPLNTITRWVAE</sequence>
<feature type="compositionally biased region" description="Polar residues" evidence="1">
    <location>
        <begin position="1"/>
        <end position="22"/>
    </location>
</feature>